<feature type="compositionally biased region" description="Polar residues" evidence="1">
    <location>
        <begin position="358"/>
        <end position="367"/>
    </location>
</feature>
<sequence length="388" mass="42721">MEQASSVPLEATAAASENHNNNVNITNITSMVVEPDPSYDLQSHETLSWEKAQQRRKIKLVMLMQQLEFLFYALVVLSYTLDGRNLICQCFYSISQDTNSTFPLATRQLILRTVSEVQFSQPKQIQPDRPLRFFALASLAICFCALTSHLSLISSSANHNPSGILVDFVGQFTCNHPLVLVVFLVALDLSSCLVQLLLVLISFTQSHSISILVNTTNTPTHNSTSLTSPDHENMEATPTLSKTSESEQGLMDLRESEAAEAGRAMGSRDRSEEMNLEQDIYLFDLPIWHVKALLFCADPPTTHSRRSTSTTSMNPTTTSTPSPSSLAEAAHLPSSPTSSLTLHNRTPTENLHAPPENPHQQNPPLSSQNQAFILSSSLPPRTVVIPIV</sequence>
<dbReference type="GO" id="GO:0005783">
    <property type="term" value="C:endoplasmic reticulum"/>
    <property type="evidence" value="ECO:0007669"/>
    <property type="project" value="TreeGrafter"/>
</dbReference>
<keyword evidence="2" id="KW-0472">Membrane</keyword>
<dbReference type="InterPro" id="IPR038967">
    <property type="entry name" value="Dsc4-like"/>
</dbReference>
<dbReference type="VEuPathDB" id="FungiDB:VP01_703g1"/>
<feature type="compositionally biased region" description="Low complexity" evidence="1">
    <location>
        <begin position="219"/>
        <end position="228"/>
    </location>
</feature>
<feature type="region of interest" description="Disordered" evidence="1">
    <location>
        <begin position="219"/>
        <end position="271"/>
    </location>
</feature>
<dbReference type="GO" id="GO:0044695">
    <property type="term" value="C:Dsc E3 ubiquitin ligase complex"/>
    <property type="evidence" value="ECO:0007669"/>
    <property type="project" value="InterPro"/>
</dbReference>
<keyword evidence="2" id="KW-0812">Transmembrane</keyword>
<dbReference type="GO" id="GO:0032933">
    <property type="term" value="P:SREBP signaling pathway"/>
    <property type="evidence" value="ECO:0007669"/>
    <property type="project" value="InterPro"/>
</dbReference>
<reference evidence="4 5" key="1">
    <citation type="submission" date="2015-08" db="EMBL/GenBank/DDBJ databases">
        <title>Next Generation Sequencing and Analysis of the Genome of Puccinia sorghi L Schw, the Causal Agent of Maize Common Rust.</title>
        <authorList>
            <person name="Rochi L."/>
            <person name="Burguener G."/>
            <person name="Darino M."/>
            <person name="Turjanski A."/>
            <person name="Kreff E."/>
            <person name="Dieguez M.J."/>
            <person name="Sacco F."/>
        </authorList>
    </citation>
    <scope>NUCLEOTIDE SEQUENCE [LARGE SCALE GENOMIC DNA]</scope>
    <source>
        <strain evidence="4 5">RO10H11247</strain>
    </source>
</reference>
<feature type="transmembrane region" description="Helical" evidence="2">
    <location>
        <begin position="133"/>
        <end position="157"/>
    </location>
</feature>
<evidence type="ECO:0000259" key="3">
    <source>
        <dbReference type="Pfam" id="PF08508"/>
    </source>
</evidence>
<dbReference type="InterPro" id="IPR013715">
    <property type="entry name" value="DUF1746"/>
</dbReference>
<dbReference type="OrthoDB" id="5428737at2759"/>
<feature type="transmembrane region" description="Helical" evidence="2">
    <location>
        <begin position="177"/>
        <end position="201"/>
    </location>
</feature>
<evidence type="ECO:0000313" key="4">
    <source>
        <dbReference type="EMBL" id="KNZ46692.1"/>
    </source>
</evidence>
<protein>
    <recommendedName>
        <fullName evidence="3">DUF1746 domain-containing protein</fullName>
    </recommendedName>
</protein>
<feature type="compositionally biased region" description="Low complexity" evidence="1">
    <location>
        <begin position="332"/>
        <end position="342"/>
    </location>
</feature>
<proteinExistence type="predicted"/>
<feature type="compositionally biased region" description="Low complexity" evidence="1">
    <location>
        <begin position="299"/>
        <end position="325"/>
    </location>
</feature>
<dbReference type="PANTHER" id="PTHR39405">
    <property type="entry name" value="DSC E3 UBIQUITIN LIGASE COMPLEX SUBUNIT 4"/>
    <property type="match status" value="1"/>
</dbReference>
<gene>
    <name evidence="4" type="ORF">VP01_703g1</name>
</gene>
<dbReference type="STRING" id="27349.A0A0L6UEL0"/>
<feature type="compositionally biased region" description="Polar residues" evidence="1">
    <location>
        <begin position="236"/>
        <end position="247"/>
    </location>
</feature>
<feature type="region of interest" description="Disordered" evidence="1">
    <location>
        <begin position="299"/>
        <end position="367"/>
    </location>
</feature>
<name>A0A0L6UEL0_9BASI</name>
<evidence type="ECO:0000313" key="5">
    <source>
        <dbReference type="Proteomes" id="UP000037035"/>
    </source>
</evidence>
<evidence type="ECO:0000256" key="1">
    <source>
        <dbReference type="SAM" id="MobiDB-lite"/>
    </source>
</evidence>
<keyword evidence="2" id="KW-1133">Transmembrane helix</keyword>
<evidence type="ECO:0000256" key="2">
    <source>
        <dbReference type="SAM" id="Phobius"/>
    </source>
</evidence>
<comment type="caution">
    <text evidence="4">The sequence shown here is derived from an EMBL/GenBank/DDBJ whole genome shotgun (WGS) entry which is preliminary data.</text>
</comment>
<dbReference type="PANTHER" id="PTHR39405:SF1">
    <property type="entry name" value="DSC E3 UBIQUITIN LIGASE COMPLEX SUBUNIT 4"/>
    <property type="match status" value="1"/>
</dbReference>
<organism evidence="4 5">
    <name type="scientific">Puccinia sorghi</name>
    <dbReference type="NCBI Taxonomy" id="27349"/>
    <lineage>
        <taxon>Eukaryota</taxon>
        <taxon>Fungi</taxon>
        <taxon>Dikarya</taxon>
        <taxon>Basidiomycota</taxon>
        <taxon>Pucciniomycotina</taxon>
        <taxon>Pucciniomycetes</taxon>
        <taxon>Pucciniales</taxon>
        <taxon>Pucciniaceae</taxon>
        <taxon>Puccinia</taxon>
    </lineage>
</organism>
<keyword evidence="5" id="KW-1185">Reference proteome</keyword>
<dbReference type="Pfam" id="PF08508">
    <property type="entry name" value="DUF1746"/>
    <property type="match status" value="1"/>
</dbReference>
<dbReference type="AlphaFoldDB" id="A0A0L6UEL0"/>
<dbReference type="EMBL" id="LAVV01012428">
    <property type="protein sequence ID" value="KNZ46692.1"/>
    <property type="molecule type" value="Genomic_DNA"/>
</dbReference>
<feature type="domain" description="DUF1746" evidence="3">
    <location>
        <begin position="108"/>
        <end position="197"/>
    </location>
</feature>
<accession>A0A0L6UEL0</accession>
<dbReference type="Proteomes" id="UP000037035">
    <property type="component" value="Unassembled WGS sequence"/>
</dbReference>